<comment type="caution">
    <text evidence="2">The sequence shown here is derived from an EMBL/GenBank/DDBJ whole genome shotgun (WGS) entry which is preliminary data.</text>
</comment>
<gene>
    <name evidence="2" type="ORF">B2M20_15675</name>
</gene>
<keyword evidence="3" id="KW-1185">Reference proteome</keyword>
<proteinExistence type="predicted"/>
<protein>
    <submittedName>
        <fullName evidence="2">Uncharacterized protein</fullName>
    </submittedName>
</protein>
<reference evidence="2 3" key="1">
    <citation type="submission" date="2017-02" db="EMBL/GenBank/DDBJ databases">
        <title>Genome sequence of the nitrite-oxidizing bacterium Nitrobacter vulgaris strain Ab1.</title>
        <authorList>
            <person name="Mellbye B.L."/>
            <person name="Davis E.W."/>
            <person name="Spieck E."/>
            <person name="Chang J.H."/>
            <person name="Bottomley P.J."/>
            <person name="Sayavedra-Soto L.A."/>
        </authorList>
    </citation>
    <scope>NUCLEOTIDE SEQUENCE [LARGE SCALE GENOMIC DNA]</scope>
    <source>
        <strain evidence="2 3">Ab1</strain>
    </source>
</reference>
<evidence type="ECO:0000256" key="1">
    <source>
        <dbReference type="SAM" id="Phobius"/>
    </source>
</evidence>
<accession>A0A1V4HV86</accession>
<dbReference type="EMBL" id="MWPQ01000054">
    <property type="protein sequence ID" value="OPH81901.1"/>
    <property type="molecule type" value="Genomic_DNA"/>
</dbReference>
<dbReference type="Proteomes" id="UP000189940">
    <property type="component" value="Unassembled WGS sequence"/>
</dbReference>
<organism evidence="2 3">
    <name type="scientific">Nitrobacter vulgaris</name>
    <dbReference type="NCBI Taxonomy" id="29421"/>
    <lineage>
        <taxon>Bacteria</taxon>
        <taxon>Pseudomonadati</taxon>
        <taxon>Pseudomonadota</taxon>
        <taxon>Alphaproteobacteria</taxon>
        <taxon>Hyphomicrobiales</taxon>
        <taxon>Nitrobacteraceae</taxon>
        <taxon>Nitrobacter</taxon>
    </lineage>
</organism>
<sequence length="112" mass="12578">MRQTGKVTAARDGWRGCAAGREFYGPQKIQFPAFIWEFRIGPLTRKAVSHNRLANGLSVPCHGQRGLLLFVSTISWIWRALLSWIGLAQAFKSFRTILIDLHLQLSSCCSGM</sequence>
<keyword evidence="1" id="KW-1133">Transmembrane helix</keyword>
<keyword evidence="1" id="KW-0472">Membrane</keyword>
<evidence type="ECO:0000313" key="2">
    <source>
        <dbReference type="EMBL" id="OPH81901.1"/>
    </source>
</evidence>
<dbReference type="AlphaFoldDB" id="A0A1V4HV86"/>
<name>A0A1V4HV86_NITVU</name>
<feature type="transmembrane region" description="Helical" evidence="1">
    <location>
        <begin position="67"/>
        <end position="87"/>
    </location>
</feature>
<keyword evidence="1" id="KW-0812">Transmembrane</keyword>
<evidence type="ECO:0000313" key="3">
    <source>
        <dbReference type="Proteomes" id="UP000189940"/>
    </source>
</evidence>